<dbReference type="GO" id="GO:0005886">
    <property type="term" value="C:plasma membrane"/>
    <property type="evidence" value="ECO:0007669"/>
    <property type="project" value="UniProtKB-SubCell"/>
</dbReference>
<evidence type="ECO:0000256" key="6">
    <source>
        <dbReference type="ARBA" id="ARBA00023136"/>
    </source>
</evidence>
<keyword evidence="12" id="KW-1185">Reference proteome</keyword>
<evidence type="ECO:0000256" key="4">
    <source>
        <dbReference type="ARBA" id="ARBA00022475"/>
    </source>
</evidence>
<dbReference type="PANTHER" id="PTHR34296:SF2">
    <property type="entry name" value="ABC TRANSPORTER GUANOSINE-BINDING PROTEIN NUPN"/>
    <property type="match status" value="1"/>
</dbReference>
<feature type="domain" description="ABC transporter substrate-binding protein PnrA-like" evidence="10">
    <location>
        <begin position="27"/>
        <end position="323"/>
    </location>
</feature>
<dbReference type="Gene3D" id="3.40.50.2300">
    <property type="match status" value="2"/>
</dbReference>
<dbReference type="AlphaFoldDB" id="A0A1I3KTH2"/>
<dbReference type="RefSeq" id="WP_074931474.1">
    <property type="nucleotide sequence ID" value="NZ_FORI01000005.1"/>
</dbReference>
<evidence type="ECO:0000259" key="10">
    <source>
        <dbReference type="Pfam" id="PF02608"/>
    </source>
</evidence>
<dbReference type="InterPro" id="IPR003760">
    <property type="entry name" value="PnrA-like"/>
</dbReference>
<feature type="signal peptide" evidence="9">
    <location>
        <begin position="1"/>
        <end position="22"/>
    </location>
</feature>
<dbReference type="InterPro" id="IPR028082">
    <property type="entry name" value="Peripla_BP_I"/>
</dbReference>
<dbReference type="Pfam" id="PF02608">
    <property type="entry name" value="Bmp"/>
    <property type="match status" value="1"/>
</dbReference>
<reference evidence="12" key="1">
    <citation type="submission" date="2016-10" db="EMBL/GenBank/DDBJ databases">
        <authorList>
            <person name="Varghese N."/>
            <person name="Submissions S."/>
        </authorList>
    </citation>
    <scope>NUCLEOTIDE SEQUENCE [LARGE SCALE GENOMIC DNA]</scope>
    <source>
        <strain evidence="12">XBD1002</strain>
    </source>
</reference>
<evidence type="ECO:0000256" key="2">
    <source>
        <dbReference type="ARBA" id="ARBA00008610"/>
    </source>
</evidence>
<dbReference type="InterPro" id="IPR050957">
    <property type="entry name" value="BMP_lipoprotein"/>
</dbReference>
<keyword evidence="6" id="KW-0472">Membrane</keyword>
<proteinExistence type="inferred from homology"/>
<organism evidence="11 12">
    <name type="scientific">Treponema bryantii</name>
    <dbReference type="NCBI Taxonomy" id="163"/>
    <lineage>
        <taxon>Bacteria</taxon>
        <taxon>Pseudomonadati</taxon>
        <taxon>Spirochaetota</taxon>
        <taxon>Spirochaetia</taxon>
        <taxon>Spirochaetales</taxon>
        <taxon>Treponemataceae</taxon>
        <taxon>Treponema</taxon>
    </lineage>
</organism>
<dbReference type="SUPFAM" id="SSF53822">
    <property type="entry name" value="Periplasmic binding protein-like I"/>
    <property type="match status" value="1"/>
</dbReference>
<evidence type="ECO:0000256" key="9">
    <source>
        <dbReference type="SAM" id="SignalP"/>
    </source>
</evidence>
<evidence type="ECO:0000256" key="7">
    <source>
        <dbReference type="ARBA" id="ARBA00023139"/>
    </source>
</evidence>
<keyword evidence="3" id="KW-0813">Transport</keyword>
<accession>A0A1I3KTH2</accession>
<evidence type="ECO:0000256" key="8">
    <source>
        <dbReference type="ARBA" id="ARBA00023288"/>
    </source>
</evidence>
<dbReference type="EMBL" id="FORI01000005">
    <property type="protein sequence ID" value="SFI75680.1"/>
    <property type="molecule type" value="Genomic_DNA"/>
</dbReference>
<feature type="chain" id="PRO_5010231467" evidence="9">
    <location>
        <begin position="23"/>
        <end position="334"/>
    </location>
</feature>
<dbReference type="PANTHER" id="PTHR34296">
    <property type="entry name" value="TRANSCRIPTIONAL ACTIVATOR PROTEIN MED"/>
    <property type="match status" value="1"/>
</dbReference>
<comment type="similarity">
    <text evidence="2">Belongs to the BMP lipoprotein family.</text>
</comment>
<keyword evidence="8" id="KW-0449">Lipoprotein</keyword>
<dbReference type="OrthoDB" id="356014at2"/>
<sequence length="334" mass="36586">MKKILLFTTIFAAFLSMGFAKAKKADKTSIAVFVPGIIDDSPVYNMLVQGVKAAVEEKNQNLSKKEKIDLFIMEAGTNQAEWGPKITALCAEMKYDVIISSNPSLPELVEPILKTFPKQKFILMDATKEGNQNIHTVCYNQYEQSYLTGYIGGLMSKSHKLALIAAQEYPVMNNIILPYFEKGAKAANAVSTVDFRIVGNWYDATKGAELADAVAKKGVDVILPICGGASQGVINSAVNNGIYVTWFDDNGFAKAPGTIISSSVMKQKEMAYNVTKEFIEGTTPWGTADMVGIKEGYVDFVQDDPNYIKAVPADIREKMSKLVSDLRSGKVEIK</sequence>
<comment type="subcellular location">
    <subcellularLocation>
        <location evidence="1">Cell membrane</location>
        <topology evidence="1">Lipid-anchor</topology>
    </subcellularLocation>
</comment>
<keyword evidence="7" id="KW-0564">Palmitate</keyword>
<protein>
    <submittedName>
        <fullName evidence="11">Simple sugar transport system substrate-binding protein</fullName>
    </submittedName>
</protein>
<dbReference type="Proteomes" id="UP000182737">
    <property type="component" value="Unassembled WGS sequence"/>
</dbReference>
<evidence type="ECO:0000256" key="3">
    <source>
        <dbReference type="ARBA" id="ARBA00022448"/>
    </source>
</evidence>
<keyword evidence="11" id="KW-0762">Sugar transport</keyword>
<keyword evidence="5 9" id="KW-0732">Signal</keyword>
<name>A0A1I3KTH2_9SPIR</name>
<evidence type="ECO:0000313" key="11">
    <source>
        <dbReference type="EMBL" id="SFI75680.1"/>
    </source>
</evidence>
<keyword evidence="4" id="KW-1003">Cell membrane</keyword>
<gene>
    <name evidence="11" type="ORF">SAMN04487775_105153</name>
</gene>
<evidence type="ECO:0000256" key="5">
    <source>
        <dbReference type="ARBA" id="ARBA00022729"/>
    </source>
</evidence>
<evidence type="ECO:0000256" key="1">
    <source>
        <dbReference type="ARBA" id="ARBA00004193"/>
    </source>
</evidence>
<evidence type="ECO:0000313" key="12">
    <source>
        <dbReference type="Proteomes" id="UP000182737"/>
    </source>
</evidence>